<feature type="domain" description="AMP-dependent synthetase/ligase" evidence="2">
    <location>
        <begin position="26"/>
        <end position="369"/>
    </location>
</feature>
<dbReference type="Pfam" id="PF00501">
    <property type="entry name" value="AMP-binding"/>
    <property type="match status" value="1"/>
</dbReference>
<dbReference type="GO" id="GO:0016878">
    <property type="term" value="F:acid-thiol ligase activity"/>
    <property type="evidence" value="ECO:0007669"/>
    <property type="project" value="TreeGrafter"/>
</dbReference>
<dbReference type="InterPro" id="IPR025110">
    <property type="entry name" value="AMP-bd_C"/>
</dbReference>
<dbReference type="GO" id="GO:0044550">
    <property type="term" value="P:secondary metabolite biosynthetic process"/>
    <property type="evidence" value="ECO:0007669"/>
    <property type="project" value="TreeGrafter"/>
</dbReference>
<evidence type="ECO:0000259" key="2">
    <source>
        <dbReference type="Pfam" id="PF00501"/>
    </source>
</evidence>
<sequence>MSLSIHDSGADRPCPAPFNLAAHVLRQAATRPDAVALEVVGGAADTVWTYAQLQAAVLGIATGLSRLGLSPGDRILMRLGNSIDFPLLYLGAMAADLVPIPTSPQLTTAEIGKLSDLVTPAIVAAAPGVALPERDLPILTLDALRAMRDLPAMQPVLGDPNRPGYIVFSSGTSGAARAVAHAHRAIWARRDMVDGWYELSAEDRLLHAGAFNWTYTMGTGLMDPWSVGATALIPAEGLPADRLPALLAKHEVTLFAAAPGVFRQILKASELPALPHLRHGLSAGEKLPDITRDRWAQMTGTAIHEAYGMSECSTFVSGSPSSPAPFGTLGRPQPGRRVAVLGSDGPVPRNTAGELAVSDRDPGLMLGYLNDPEATRARRRGEWFLTGDMASMDDSGALTYLGRDDDLMNAGGFRVSPLEVEDVLTGFPGVIEAAAAEISVKADASIIAAFYVAPDDLDADALAAHCAQSLARYKCPRSFIRLPVLPRGANGKLLRRQLRHDHSRKA</sequence>
<dbReference type="InterPro" id="IPR000873">
    <property type="entry name" value="AMP-dep_synth/lig_dom"/>
</dbReference>
<protein>
    <recommendedName>
        <fullName evidence="5">AMP-dependent synthetase/ligase domain-containing protein</fullName>
    </recommendedName>
</protein>
<dbReference type="PROSITE" id="PS00455">
    <property type="entry name" value="AMP_BINDING"/>
    <property type="match status" value="1"/>
</dbReference>
<evidence type="ECO:0000256" key="1">
    <source>
        <dbReference type="ARBA" id="ARBA00022598"/>
    </source>
</evidence>
<dbReference type="InterPro" id="IPR020845">
    <property type="entry name" value="AMP-binding_CS"/>
</dbReference>
<dbReference type="PANTHER" id="PTHR43352:SF1">
    <property type="entry name" value="ANTHRANILATE--COA LIGASE"/>
    <property type="match status" value="1"/>
</dbReference>
<feature type="domain" description="AMP-binding enzyme C-terminal" evidence="3">
    <location>
        <begin position="419"/>
        <end position="492"/>
    </location>
</feature>
<evidence type="ECO:0000313" key="4">
    <source>
        <dbReference type="EMBL" id="KKL94873.1"/>
    </source>
</evidence>
<dbReference type="Pfam" id="PF13193">
    <property type="entry name" value="AMP-binding_C"/>
    <property type="match status" value="1"/>
</dbReference>
<dbReference type="SUPFAM" id="SSF56801">
    <property type="entry name" value="Acetyl-CoA synthetase-like"/>
    <property type="match status" value="1"/>
</dbReference>
<dbReference type="AlphaFoldDB" id="A0A0F9G846"/>
<dbReference type="PANTHER" id="PTHR43352">
    <property type="entry name" value="ACETYL-COA SYNTHETASE"/>
    <property type="match status" value="1"/>
</dbReference>
<dbReference type="Gene3D" id="3.40.50.12780">
    <property type="entry name" value="N-terminal domain of ligase-like"/>
    <property type="match status" value="1"/>
</dbReference>
<comment type="caution">
    <text evidence="4">The sequence shown here is derived from an EMBL/GenBank/DDBJ whole genome shotgun (WGS) entry which is preliminary data.</text>
</comment>
<organism evidence="4">
    <name type="scientific">marine sediment metagenome</name>
    <dbReference type="NCBI Taxonomy" id="412755"/>
    <lineage>
        <taxon>unclassified sequences</taxon>
        <taxon>metagenomes</taxon>
        <taxon>ecological metagenomes</taxon>
    </lineage>
</organism>
<dbReference type="EMBL" id="LAZR01018816">
    <property type="protein sequence ID" value="KKL94873.1"/>
    <property type="molecule type" value="Genomic_DNA"/>
</dbReference>
<proteinExistence type="predicted"/>
<accession>A0A0F9G846</accession>
<dbReference type="InterPro" id="IPR045851">
    <property type="entry name" value="AMP-bd_C_sf"/>
</dbReference>
<feature type="non-terminal residue" evidence="4">
    <location>
        <position position="506"/>
    </location>
</feature>
<reference evidence="4" key="1">
    <citation type="journal article" date="2015" name="Nature">
        <title>Complex archaea that bridge the gap between prokaryotes and eukaryotes.</title>
        <authorList>
            <person name="Spang A."/>
            <person name="Saw J.H."/>
            <person name="Jorgensen S.L."/>
            <person name="Zaremba-Niedzwiedzka K."/>
            <person name="Martijn J."/>
            <person name="Lind A.E."/>
            <person name="van Eijk R."/>
            <person name="Schleper C."/>
            <person name="Guy L."/>
            <person name="Ettema T.J."/>
        </authorList>
    </citation>
    <scope>NUCLEOTIDE SEQUENCE</scope>
</reference>
<dbReference type="Gene3D" id="3.30.300.30">
    <property type="match status" value="1"/>
</dbReference>
<name>A0A0F9G846_9ZZZZ</name>
<dbReference type="InterPro" id="IPR042099">
    <property type="entry name" value="ANL_N_sf"/>
</dbReference>
<keyword evidence="1" id="KW-0436">Ligase</keyword>
<evidence type="ECO:0000259" key="3">
    <source>
        <dbReference type="Pfam" id="PF13193"/>
    </source>
</evidence>
<evidence type="ECO:0008006" key="5">
    <source>
        <dbReference type="Google" id="ProtNLM"/>
    </source>
</evidence>
<gene>
    <name evidence="4" type="ORF">LCGC14_1860350</name>
</gene>